<feature type="transmembrane region" description="Helical" evidence="1">
    <location>
        <begin position="6"/>
        <end position="25"/>
    </location>
</feature>
<dbReference type="Proteomes" id="UP000199300">
    <property type="component" value="Unassembled WGS sequence"/>
</dbReference>
<proteinExistence type="predicted"/>
<feature type="transmembrane region" description="Helical" evidence="1">
    <location>
        <begin position="180"/>
        <end position="212"/>
    </location>
</feature>
<dbReference type="Pfam" id="PF02517">
    <property type="entry name" value="Rce1-like"/>
    <property type="match status" value="1"/>
</dbReference>
<dbReference type="OrthoDB" id="118729at2"/>
<feature type="transmembrane region" description="Helical" evidence="1">
    <location>
        <begin position="71"/>
        <end position="89"/>
    </location>
</feature>
<feature type="transmembrane region" description="Helical" evidence="1">
    <location>
        <begin position="32"/>
        <end position="51"/>
    </location>
</feature>
<accession>A0A1H8KHF1</accession>
<protein>
    <recommendedName>
        <fullName evidence="2">CAAX prenyl protease 2/Lysostaphin resistance protein A-like domain-containing protein</fullName>
    </recommendedName>
</protein>
<feature type="transmembrane region" description="Helical" evidence="1">
    <location>
        <begin position="140"/>
        <end position="159"/>
    </location>
</feature>
<sequence length="245" mass="26966">MDLLLQYSANIIPGLVLFGLVYYFIPKSEKAVRILLLIFGFVLIRDAMTPLKMWDLGVTDFVMWLRFSNDLFVVVVLGATSLLLTLVIIHLNKDFSIYLVWFGVKKGRSLLVGLIGAGVVILPFAVLNSTIPIELRGGEVANHFILAILWLGLTGNFLEEVLFRGYLQGYFAEKVGRNKAVFLSGATFAVGHTFLAISVTTLGIGILLFTLYEGLICAWVRKDHGIIAATLTHGLAIFFLATGLV</sequence>
<evidence type="ECO:0000256" key="1">
    <source>
        <dbReference type="SAM" id="Phobius"/>
    </source>
</evidence>
<dbReference type="EMBL" id="FODJ01000002">
    <property type="protein sequence ID" value="SEN92006.1"/>
    <property type="molecule type" value="Genomic_DNA"/>
</dbReference>
<name>A0A1H8KHF1_9BACI</name>
<feature type="transmembrane region" description="Helical" evidence="1">
    <location>
        <begin position="110"/>
        <end position="128"/>
    </location>
</feature>
<feature type="domain" description="CAAX prenyl protease 2/Lysostaphin resistance protein A-like" evidence="2">
    <location>
        <begin position="143"/>
        <end position="236"/>
    </location>
</feature>
<keyword evidence="4" id="KW-1185">Reference proteome</keyword>
<dbReference type="GO" id="GO:0004175">
    <property type="term" value="F:endopeptidase activity"/>
    <property type="evidence" value="ECO:0007669"/>
    <property type="project" value="UniProtKB-ARBA"/>
</dbReference>
<dbReference type="AlphaFoldDB" id="A0A1H8KHF1"/>
<keyword evidence="1" id="KW-0812">Transmembrane</keyword>
<dbReference type="RefSeq" id="WP_091495585.1">
    <property type="nucleotide sequence ID" value="NZ_FODJ01000002.1"/>
</dbReference>
<organism evidence="3 4">
    <name type="scientific">Amphibacillus marinus</name>
    <dbReference type="NCBI Taxonomy" id="872970"/>
    <lineage>
        <taxon>Bacteria</taxon>
        <taxon>Bacillati</taxon>
        <taxon>Bacillota</taxon>
        <taxon>Bacilli</taxon>
        <taxon>Bacillales</taxon>
        <taxon>Bacillaceae</taxon>
        <taxon>Amphibacillus</taxon>
    </lineage>
</organism>
<feature type="transmembrane region" description="Helical" evidence="1">
    <location>
        <begin position="224"/>
        <end position="244"/>
    </location>
</feature>
<keyword evidence="1" id="KW-0472">Membrane</keyword>
<evidence type="ECO:0000313" key="3">
    <source>
        <dbReference type="EMBL" id="SEN92006.1"/>
    </source>
</evidence>
<reference evidence="3 4" key="1">
    <citation type="submission" date="2016-10" db="EMBL/GenBank/DDBJ databases">
        <authorList>
            <person name="de Groot N.N."/>
        </authorList>
    </citation>
    <scope>NUCLEOTIDE SEQUENCE [LARGE SCALE GENOMIC DNA]</scope>
    <source>
        <strain evidence="3 4">CGMCC 1.10434</strain>
    </source>
</reference>
<dbReference type="STRING" id="872970.SAMN04488134_102283"/>
<dbReference type="InterPro" id="IPR003675">
    <property type="entry name" value="Rce1/LyrA-like_dom"/>
</dbReference>
<keyword evidence="1" id="KW-1133">Transmembrane helix</keyword>
<dbReference type="GO" id="GO:0080120">
    <property type="term" value="P:CAAX-box protein maturation"/>
    <property type="evidence" value="ECO:0007669"/>
    <property type="project" value="UniProtKB-ARBA"/>
</dbReference>
<evidence type="ECO:0000259" key="2">
    <source>
        <dbReference type="Pfam" id="PF02517"/>
    </source>
</evidence>
<evidence type="ECO:0000313" key="4">
    <source>
        <dbReference type="Proteomes" id="UP000199300"/>
    </source>
</evidence>
<gene>
    <name evidence="3" type="ORF">SAMN04488134_102283</name>
</gene>